<comment type="caution">
    <text evidence="1">The sequence shown here is derived from an EMBL/GenBank/DDBJ whole genome shotgun (WGS) entry which is preliminary data.</text>
</comment>
<evidence type="ECO:0000313" key="1">
    <source>
        <dbReference type="EMBL" id="KPI43843.1"/>
    </source>
</evidence>
<keyword evidence="2" id="KW-1185">Reference proteome</keyword>
<accession>A0A0N1HVJ4</accession>
<dbReference type="EMBL" id="LFJN01000004">
    <property type="protein sequence ID" value="KPI43843.1"/>
    <property type="molecule type" value="Genomic_DNA"/>
</dbReference>
<proteinExistence type="predicted"/>
<dbReference type="VEuPathDB" id="FungiDB:AB675_6617"/>
<name>A0A0N1HVJ4_9EURO</name>
<dbReference type="RefSeq" id="XP_018003806.1">
    <property type="nucleotide sequence ID" value="XM_018146920.1"/>
</dbReference>
<evidence type="ECO:0000313" key="2">
    <source>
        <dbReference type="Proteomes" id="UP000038010"/>
    </source>
</evidence>
<reference evidence="1 2" key="1">
    <citation type="submission" date="2015-06" db="EMBL/GenBank/DDBJ databases">
        <title>Draft genome of the ant-associated black yeast Phialophora attae CBS 131958.</title>
        <authorList>
            <person name="Moreno L.F."/>
            <person name="Stielow B.J."/>
            <person name="de Hoog S."/>
            <person name="Vicente V.A."/>
            <person name="Weiss V.A."/>
            <person name="de Vries M."/>
            <person name="Cruz L.M."/>
            <person name="Souza E.M."/>
        </authorList>
    </citation>
    <scope>NUCLEOTIDE SEQUENCE [LARGE SCALE GENOMIC DNA]</scope>
    <source>
        <strain evidence="1 2">CBS 131958</strain>
    </source>
</reference>
<dbReference type="AlphaFoldDB" id="A0A0N1HVJ4"/>
<dbReference type="GeneID" id="28738800"/>
<gene>
    <name evidence="1" type="ORF">AB675_6617</name>
</gene>
<organism evidence="1 2">
    <name type="scientific">Cyphellophora attinorum</name>
    <dbReference type="NCBI Taxonomy" id="1664694"/>
    <lineage>
        <taxon>Eukaryota</taxon>
        <taxon>Fungi</taxon>
        <taxon>Dikarya</taxon>
        <taxon>Ascomycota</taxon>
        <taxon>Pezizomycotina</taxon>
        <taxon>Eurotiomycetes</taxon>
        <taxon>Chaetothyriomycetidae</taxon>
        <taxon>Chaetothyriales</taxon>
        <taxon>Cyphellophoraceae</taxon>
        <taxon>Cyphellophora</taxon>
    </lineage>
</organism>
<dbReference type="Proteomes" id="UP000038010">
    <property type="component" value="Unassembled WGS sequence"/>
</dbReference>
<protein>
    <submittedName>
        <fullName evidence="1">Uncharacterized protein</fullName>
    </submittedName>
</protein>
<sequence length="343" mass="36261">MPSQSANILCRGDNVKFTGGSLSSIAQPTPINAGSYHGRKVAFDSRPNKIFAILCNERAVNTAATATLPFGTTTVNGIASSVIPFESCIQSCGDYTPPATSSTSCVGVVWVATAQTPSNAEPSLGRCVGSVSYQAENPPPVDGAAGSNTQDQVRGARLLDSAVPNRGRVNDAIYFQSNVLGVDLSLCGTDGRYDGAWVNVQQRLGAFRAGNSMSWLISCSKDQSFAGTTAFTDVNDRWTRTSAGGLNQPGPGPKTADDCLRMCAWIQREGGGTTTCKSWEWGPPTSGLLLASGGLAAGEANFNALTSWKRSIFDQGAIGRYKRDLWAEERSEDWMKPDLVLPG</sequence>